<feature type="compositionally biased region" description="Basic and acidic residues" evidence="1">
    <location>
        <begin position="194"/>
        <end position="216"/>
    </location>
</feature>
<name>A0A1Y1IYH5_KLENI</name>
<dbReference type="AlphaFoldDB" id="A0A1Y1IYH5"/>
<sequence length="402" mass="45401">MNKEEFSGLKERQALLFGENKEGQALEPLERQAPPSVFPEKKLAPRSMLPEAGQGQEKLVSRSMIPEAGQGQEEQTPVQLERQAPPLVFPEEEQGRGRLAPGSMLPEAGQGHERQPPEEGEQLLKEGEGQERQLLKEGEGQGRLAPGSSLPGDQQERERPDSVQPSEKDRRKAERRQRKGSRKREHNPTMKHLPKIEEGEGQERQLPKEGRGHERQAPGSSLPRDQQERKRPDSVQPLEKDKRKTERRQGKGSRKREHKSTTKPLPEAEDASAAPPPKKQRKTPSDSDDEMVIELTHGQKEGVSRMIGTAFELFRQVPDEERSEEEKSLLVFLSKLKTVADTDNNWDRNFGFGFVVDVAKCHDILCADAVKRLKNISERTRFEAAIERNNTFIVRLLCGLSA</sequence>
<feature type="region of interest" description="Disordered" evidence="1">
    <location>
        <begin position="18"/>
        <end position="290"/>
    </location>
</feature>
<reference evidence="2 3" key="1">
    <citation type="journal article" date="2014" name="Nat. Commun.">
        <title>Klebsormidium flaccidum genome reveals primary factors for plant terrestrial adaptation.</title>
        <authorList>
            <person name="Hori K."/>
            <person name="Maruyama F."/>
            <person name="Fujisawa T."/>
            <person name="Togashi T."/>
            <person name="Yamamoto N."/>
            <person name="Seo M."/>
            <person name="Sato S."/>
            <person name="Yamada T."/>
            <person name="Mori H."/>
            <person name="Tajima N."/>
            <person name="Moriyama T."/>
            <person name="Ikeuchi M."/>
            <person name="Watanabe M."/>
            <person name="Wada H."/>
            <person name="Kobayashi K."/>
            <person name="Saito M."/>
            <person name="Masuda T."/>
            <person name="Sasaki-Sekimoto Y."/>
            <person name="Mashiguchi K."/>
            <person name="Awai K."/>
            <person name="Shimojima M."/>
            <person name="Masuda S."/>
            <person name="Iwai M."/>
            <person name="Nobusawa T."/>
            <person name="Narise T."/>
            <person name="Kondo S."/>
            <person name="Saito H."/>
            <person name="Sato R."/>
            <person name="Murakawa M."/>
            <person name="Ihara Y."/>
            <person name="Oshima-Yamada Y."/>
            <person name="Ohtaka K."/>
            <person name="Satoh M."/>
            <person name="Sonobe K."/>
            <person name="Ishii M."/>
            <person name="Ohtani R."/>
            <person name="Kanamori-Sato M."/>
            <person name="Honoki R."/>
            <person name="Miyazaki D."/>
            <person name="Mochizuki H."/>
            <person name="Umetsu J."/>
            <person name="Higashi K."/>
            <person name="Shibata D."/>
            <person name="Kamiya Y."/>
            <person name="Sato N."/>
            <person name="Nakamura Y."/>
            <person name="Tabata S."/>
            <person name="Ida S."/>
            <person name="Kurokawa K."/>
            <person name="Ohta H."/>
        </authorList>
    </citation>
    <scope>NUCLEOTIDE SEQUENCE [LARGE SCALE GENOMIC DNA]</scope>
    <source>
        <strain evidence="2 3">NIES-2285</strain>
    </source>
</reference>
<dbReference type="EMBL" id="DF238430">
    <property type="protein sequence ID" value="GAQ93378.1"/>
    <property type="molecule type" value="Genomic_DNA"/>
</dbReference>
<feature type="compositionally biased region" description="Basic and acidic residues" evidence="1">
    <location>
        <begin position="110"/>
        <end position="140"/>
    </location>
</feature>
<gene>
    <name evidence="2" type="ORF">KFL_014810020</name>
</gene>
<proteinExistence type="predicted"/>
<feature type="compositionally biased region" description="Basic and acidic residues" evidence="1">
    <location>
        <begin position="154"/>
        <end position="172"/>
    </location>
</feature>
<evidence type="ECO:0000256" key="1">
    <source>
        <dbReference type="SAM" id="MobiDB-lite"/>
    </source>
</evidence>
<feature type="compositionally biased region" description="Basic and acidic residues" evidence="1">
    <location>
        <begin position="18"/>
        <end position="30"/>
    </location>
</feature>
<evidence type="ECO:0000313" key="2">
    <source>
        <dbReference type="EMBL" id="GAQ93378.1"/>
    </source>
</evidence>
<evidence type="ECO:0000313" key="3">
    <source>
        <dbReference type="Proteomes" id="UP000054558"/>
    </source>
</evidence>
<feature type="compositionally biased region" description="Basic residues" evidence="1">
    <location>
        <begin position="173"/>
        <end position="185"/>
    </location>
</feature>
<accession>A0A1Y1IYH5</accession>
<protein>
    <submittedName>
        <fullName evidence="2">Uncharacterized protein</fullName>
    </submittedName>
</protein>
<dbReference type="Proteomes" id="UP000054558">
    <property type="component" value="Unassembled WGS sequence"/>
</dbReference>
<organism evidence="2 3">
    <name type="scientific">Klebsormidium nitens</name>
    <name type="common">Green alga</name>
    <name type="synonym">Ulothrix nitens</name>
    <dbReference type="NCBI Taxonomy" id="105231"/>
    <lineage>
        <taxon>Eukaryota</taxon>
        <taxon>Viridiplantae</taxon>
        <taxon>Streptophyta</taxon>
        <taxon>Klebsormidiophyceae</taxon>
        <taxon>Klebsormidiales</taxon>
        <taxon>Klebsormidiaceae</taxon>
        <taxon>Klebsormidium</taxon>
    </lineage>
</organism>
<keyword evidence="3" id="KW-1185">Reference proteome</keyword>
<feature type="compositionally biased region" description="Basic and acidic residues" evidence="1">
    <location>
        <begin position="225"/>
        <end position="249"/>
    </location>
</feature>